<comment type="caution">
    <text evidence="1">The sequence shown here is derived from an EMBL/GenBank/DDBJ whole genome shotgun (WGS) entry which is preliminary data.</text>
</comment>
<organism evidence="1 2">
    <name type="scientific">Actinomadura rubrisoli</name>
    <dbReference type="NCBI Taxonomy" id="2530368"/>
    <lineage>
        <taxon>Bacteria</taxon>
        <taxon>Bacillati</taxon>
        <taxon>Actinomycetota</taxon>
        <taxon>Actinomycetes</taxon>
        <taxon>Streptosporangiales</taxon>
        <taxon>Thermomonosporaceae</taxon>
        <taxon>Actinomadura</taxon>
    </lineage>
</organism>
<keyword evidence="2" id="KW-1185">Reference proteome</keyword>
<dbReference type="EMBL" id="SMKU01000039">
    <property type="protein sequence ID" value="TDD92483.1"/>
    <property type="molecule type" value="Genomic_DNA"/>
</dbReference>
<reference evidence="1 2" key="1">
    <citation type="submission" date="2019-03" db="EMBL/GenBank/DDBJ databases">
        <title>Draft genome sequences of novel Actinobacteria.</title>
        <authorList>
            <person name="Sahin N."/>
            <person name="Ay H."/>
            <person name="Saygin H."/>
        </authorList>
    </citation>
    <scope>NUCLEOTIDE SEQUENCE [LARGE SCALE GENOMIC DNA]</scope>
    <source>
        <strain evidence="1 2">H3C3</strain>
    </source>
</reference>
<protein>
    <submittedName>
        <fullName evidence="1">Uncharacterized protein</fullName>
    </submittedName>
</protein>
<dbReference type="AlphaFoldDB" id="A0A4R5C362"/>
<evidence type="ECO:0000313" key="1">
    <source>
        <dbReference type="EMBL" id="TDD92483.1"/>
    </source>
</evidence>
<dbReference type="Proteomes" id="UP000294513">
    <property type="component" value="Unassembled WGS sequence"/>
</dbReference>
<evidence type="ECO:0000313" key="2">
    <source>
        <dbReference type="Proteomes" id="UP000294513"/>
    </source>
</evidence>
<gene>
    <name evidence="1" type="ORF">E1298_10720</name>
</gene>
<dbReference type="OrthoDB" id="5145750at2"/>
<name>A0A4R5C362_9ACTN</name>
<sequence>MSVDGKWRLTVDTPMGKQHANLELKSDGAAISGTVTDDQGTWNAPIFDASVEGDRLKFKVKFTKAMPMTMKFDAAFDENSLTGKVKMGVFGHRDATGVRV</sequence>
<accession>A0A4R5C362</accession>
<proteinExistence type="predicted"/>
<dbReference type="RefSeq" id="WP_131891876.1">
    <property type="nucleotide sequence ID" value="NZ_SMKU01000039.1"/>
</dbReference>